<organism evidence="2 3">
    <name type="scientific">Lysinibacillus sphaericus</name>
    <name type="common">Bacillus sphaericus</name>
    <dbReference type="NCBI Taxonomy" id="1421"/>
    <lineage>
        <taxon>Bacteria</taxon>
        <taxon>Bacillati</taxon>
        <taxon>Bacillota</taxon>
        <taxon>Bacilli</taxon>
        <taxon>Bacillales</taxon>
        <taxon>Bacillaceae</taxon>
        <taxon>Lysinibacillus</taxon>
    </lineage>
</organism>
<dbReference type="AlphaFoldDB" id="A0A2S0K4E2"/>
<proteinExistence type="predicted"/>
<reference evidence="2 3" key="1">
    <citation type="submission" date="2017-03" db="EMBL/GenBank/DDBJ databases">
        <title>The whole genome sequencing and assembly of Lysinibacillus sphaericus DSM 28T strain.</title>
        <authorList>
            <person name="Lee Y.-J."/>
            <person name="Yi H."/>
            <person name="Bahn Y.-S."/>
            <person name="Kim J.F."/>
            <person name="Lee D.-W."/>
        </authorList>
    </citation>
    <scope>NUCLEOTIDE SEQUENCE [LARGE SCALE GENOMIC DNA]</scope>
    <source>
        <strain evidence="2 3">DSM 28</strain>
    </source>
</reference>
<sequence length="69" mass="7951">MLATWILYKAEVISVTKGKKDIKDLKQEEFATDLSPDDLDVREENERTSEQVNNANKAKDQQGQNKKQK</sequence>
<protein>
    <submittedName>
        <fullName evidence="2">Uncharacterized protein</fullName>
    </submittedName>
</protein>
<accession>A0A2S0K4E2</accession>
<name>A0A2S0K4E2_LYSSH</name>
<feature type="region of interest" description="Disordered" evidence="1">
    <location>
        <begin position="34"/>
        <end position="69"/>
    </location>
</feature>
<evidence type="ECO:0000313" key="2">
    <source>
        <dbReference type="EMBL" id="AVK98245.1"/>
    </source>
</evidence>
<dbReference type="EMBL" id="CP019980">
    <property type="protein sequence ID" value="AVK98245.1"/>
    <property type="molecule type" value="Genomic_DNA"/>
</dbReference>
<feature type="compositionally biased region" description="Polar residues" evidence="1">
    <location>
        <begin position="50"/>
        <end position="69"/>
    </location>
</feature>
<dbReference type="Proteomes" id="UP000238825">
    <property type="component" value="Chromosome"/>
</dbReference>
<gene>
    <name evidence="2" type="ORF">LS41612_19025</name>
</gene>
<evidence type="ECO:0000256" key="1">
    <source>
        <dbReference type="SAM" id="MobiDB-lite"/>
    </source>
</evidence>
<evidence type="ECO:0000313" key="3">
    <source>
        <dbReference type="Proteomes" id="UP000238825"/>
    </source>
</evidence>